<protein>
    <submittedName>
        <fullName evidence="2">Uncharacterized protein</fullName>
    </submittedName>
</protein>
<accession>A0A1W1VTG8</accession>
<feature type="transmembrane region" description="Helical" evidence="1">
    <location>
        <begin position="21"/>
        <end position="41"/>
    </location>
</feature>
<dbReference type="Proteomes" id="UP000192569">
    <property type="component" value="Chromosome I"/>
</dbReference>
<dbReference type="OrthoDB" id="2112897at2"/>
<evidence type="ECO:0000313" key="2">
    <source>
        <dbReference type="EMBL" id="SMB96530.1"/>
    </source>
</evidence>
<organism evidence="2 3">
    <name type="scientific">Thermanaeromonas toyohensis ToBE</name>
    <dbReference type="NCBI Taxonomy" id="698762"/>
    <lineage>
        <taxon>Bacteria</taxon>
        <taxon>Bacillati</taxon>
        <taxon>Bacillota</taxon>
        <taxon>Clostridia</taxon>
        <taxon>Neomoorellales</taxon>
        <taxon>Neomoorellaceae</taxon>
        <taxon>Thermanaeromonas</taxon>
    </lineage>
</organism>
<dbReference type="RefSeq" id="WP_157109848.1">
    <property type="nucleotide sequence ID" value="NZ_LT838272.1"/>
</dbReference>
<name>A0A1W1VTG8_9FIRM</name>
<evidence type="ECO:0000256" key="1">
    <source>
        <dbReference type="SAM" id="Phobius"/>
    </source>
</evidence>
<reference evidence="2 3" key="1">
    <citation type="submission" date="2017-04" db="EMBL/GenBank/DDBJ databases">
        <authorList>
            <person name="Afonso C.L."/>
            <person name="Miller P.J."/>
            <person name="Scott M.A."/>
            <person name="Spackman E."/>
            <person name="Goraichik I."/>
            <person name="Dimitrov K.M."/>
            <person name="Suarez D.L."/>
            <person name="Swayne D.E."/>
        </authorList>
    </citation>
    <scope>NUCLEOTIDE SEQUENCE [LARGE SCALE GENOMIC DNA]</scope>
    <source>
        <strain evidence="2 3">ToBE</strain>
    </source>
</reference>
<keyword evidence="3" id="KW-1185">Reference proteome</keyword>
<evidence type="ECO:0000313" key="3">
    <source>
        <dbReference type="Proteomes" id="UP000192569"/>
    </source>
</evidence>
<gene>
    <name evidence="2" type="ORF">SAMN00808754_1528</name>
</gene>
<keyword evidence="1" id="KW-0472">Membrane</keyword>
<sequence length="263" mass="29002">MWTGLFRISCNNSRANVTGRVSSIVVVGTILVVIVLMVPGVTFRLKAGGASVTAEAYLRAVAEGEVAVARQMSLGRVAEFASRLEDKDLAAKVEEVKAEVVALSDAWARVEAVVELTLKDGTADVGWYELGLLKEGGVWKVYSFREIGPRIEGSWVGNQKKEDLYEVEAIFKGYMDDLAMGRYKEAARWLAGPALREHLKAEPVLGRGKIVDRVEEVSFRVIGRRGKLMVVEARYRVGGRDVRVAVTAYRTVVGWRMVEIAKV</sequence>
<dbReference type="STRING" id="698762.SAMN00808754_1528"/>
<proteinExistence type="predicted"/>
<dbReference type="AlphaFoldDB" id="A0A1W1VTG8"/>
<keyword evidence="1" id="KW-1133">Transmembrane helix</keyword>
<keyword evidence="1" id="KW-0812">Transmembrane</keyword>
<dbReference type="EMBL" id="LT838272">
    <property type="protein sequence ID" value="SMB96530.1"/>
    <property type="molecule type" value="Genomic_DNA"/>
</dbReference>